<dbReference type="EMBL" id="MEUV01000026">
    <property type="protein sequence ID" value="OGC45588.1"/>
    <property type="molecule type" value="Genomic_DNA"/>
</dbReference>
<reference evidence="2 3" key="1">
    <citation type="journal article" date="2016" name="Nat. Commun.">
        <title>Thousands of microbial genomes shed light on interconnected biogeochemical processes in an aquifer system.</title>
        <authorList>
            <person name="Anantharaman K."/>
            <person name="Brown C.T."/>
            <person name="Hug L.A."/>
            <person name="Sharon I."/>
            <person name="Castelle C.J."/>
            <person name="Probst A.J."/>
            <person name="Thomas B.C."/>
            <person name="Singh A."/>
            <person name="Wilkins M.J."/>
            <person name="Karaoz U."/>
            <person name="Brodie E.L."/>
            <person name="Williams K.H."/>
            <person name="Hubbard S.S."/>
            <person name="Banfield J.F."/>
        </authorList>
    </citation>
    <scope>NUCLEOTIDE SEQUENCE [LARGE SCALE GENOMIC DNA]</scope>
</reference>
<keyword evidence="1" id="KW-0812">Transmembrane</keyword>
<feature type="transmembrane region" description="Helical" evidence="1">
    <location>
        <begin position="57"/>
        <end position="76"/>
    </location>
</feature>
<accession>A0A1F4UKS8</accession>
<feature type="transmembrane region" description="Helical" evidence="1">
    <location>
        <begin position="33"/>
        <end position="51"/>
    </location>
</feature>
<evidence type="ECO:0000313" key="2">
    <source>
        <dbReference type="EMBL" id="OGC45588.1"/>
    </source>
</evidence>
<evidence type="ECO:0000313" key="3">
    <source>
        <dbReference type="Proteomes" id="UP000178615"/>
    </source>
</evidence>
<protein>
    <submittedName>
        <fullName evidence="2">Uncharacterized protein</fullName>
    </submittedName>
</protein>
<dbReference type="AlphaFoldDB" id="A0A1F4UKS8"/>
<keyword evidence="1" id="KW-1133">Transmembrane helix</keyword>
<evidence type="ECO:0000256" key="1">
    <source>
        <dbReference type="SAM" id="Phobius"/>
    </source>
</evidence>
<proteinExistence type="predicted"/>
<keyword evidence="1" id="KW-0472">Membrane</keyword>
<dbReference type="Proteomes" id="UP000178615">
    <property type="component" value="Unassembled WGS sequence"/>
</dbReference>
<gene>
    <name evidence="2" type="ORF">A2V49_03770</name>
</gene>
<name>A0A1F4UKS8_UNCKA</name>
<sequence>MRYFSFKFDQTFKELRYKFFDSSYSAKYGFKPIWAVLSIVGISIILLYFVWPSMVKLIVVGIGLYLVYLFIMNLIAELKYRISYVNKSNKDENKILETNLAEPPIQR</sequence>
<comment type="caution">
    <text evidence="2">The sequence shown here is derived from an EMBL/GenBank/DDBJ whole genome shotgun (WGS) entry which is preliminary data.</text>
</comment>
<organism evidence="2 3">
    <name type="scientific">candidate division WWE3 bacterium RBG_19FT_COMBO_34_6</name>
    <dbReference type="NCBI Taxonomy" id="1802612"/>
    <lineage>
        <taxon>Bacteria</taxon>
        <taxon>Katanobacteria</taxon>
    </lineage>
</organism>